<dbReference type="Proteomes" id="UP000005336">
    <property type="component" value="Unassembled WGS sequence"/>
</dbReference>
<organism evidence="2 3">
    <name type="scientific">Neisseria wadsworthii 9715</name>
    <dbReference type="NCBI Taxonomy" id="1030841"/>
    <lineage>
        <taxon>Bacteria</taxon>
        <taxon>Pseudomonadati</taxon>
        <taxon>Pseudomonadota</taxon>
        <taxon>Betaproteobacteria</taxon>
        <taxon>Neisseriales</taxon>
        <taxon>Neisseriaceae</taxon>
        <taxon>Neisseria</taxon>
    </lineage>
</organism>
<proteinExistence type="predicted"/>
<dbReference type="AlphaFoldDB" id="G4CTY9"/>
<dbReference type="GO" id="GO:0003676">
    <property type="term" value="F:nucleic acid binding"/>
    <property type="evidence" value="ECO:0007669"/>
    <property type="project" value="InterPro"/>
</dbReference>
<keyword evidence="3" id="KW-1185">Reference proteome</keyword>
<protein>
    <submittedName>
        <fullName evidence="2">ISSpo6 transposase</fullName>
    </submittedName>
</protein>
<dbReference type="PATRIC" id="fig|1030841.3.peg.2535"/>
<name>G4CTY9_9NEIS</name>
<dbReference type="InterPro" id="IPR038717">
    <property type="entry name" value="Tc1-like_DDE_dom"/>
</dbReference>
<sequence length="142" mass="16165">MDESGFRSSTYRPYGYAAKGSLCSDTYNWQGRNQTNAIGALYGNRLFAVGLFDCSINRQIFDAWVERMLIPQLPANSVVVMDNAAFHKGDAEALLKGKGHSVLWLPPYSPDLNPIEKKWAWIKARRRKHRIVCVDELFRSVI</sequence>
<dbReference type="EMBL" id="AGAZ01000092">
    <property type="protein sequence ID" value="EGZ43292.1"/>
    <property type="molecule type" value="Genomic_DNA"/>
</dbReference>
<dbReference type="InterPro" id="IPR036397">
    <property type="entry name" value="RNaseH_sf"/>
</dbReference>
<dbReference type="Gene3D" id="3.30.420.10">
    <property type="entry name" value="Ribonuclease H-like superfamily/Ribonuclease H"/>
    <property type="match status" value="1"/>
</dbReference>
<dbReference type="PANTHER" id="PTHR46564:SF1">
    <property type="entry name" value="TRANSPOSASE"/>
    <property type="match status" value="1"/>
</dbReference>
<dbReference type="HOGENOM" id="CLU_056788_10_3_4"/>
<evidence type="ECO:0000313" key="3">
    <source>
        <dbReference type="Proteomes" id="UP000005336"/>
    </source>
</evidence>
<gene>
    <name evidence="2" type="primary">tnpF</name>
    <name evidence="2" type="ORF">HMPREF9370_2549</name>
</gene>
<dbReference type="Pfam" id="PF13358">
    <property type="entry name" value="DDE_3"/>
    <property type="match status" value="1"/>
</dbReference>
<reference evidence="2 3" key="1">
    <citation type="submission" date="2011-06" db="EMBL/GenBank/DDBJ databases">
        <authorList>
            <person name="Muzny D."/>
            <person name="Qin X."/>
            <person name="Deng J."/>
            <person name="Jiang H."/>
            <person name="Liu Y."/>
            <person name="Qu J."/>
            <person name="Song X.-Z."/>
            <person name="Zhang L."/>
            <person name="Thornton R."/>
            <person name="Coyle M."/>
            <person name="Francisco L."/>
            <person name="Jackson L."/>
            <person name="Javaid M."/>
            <person name="Korchina V."/>
            <person name="Kovar C."/>
            <person name="Mata R."/>
            <person name="Mathew T."/>
            <person name="Ngo R."/>
            <person name="Nguyen L."/>
            <person name="Nguyen N."/>
            <person name="Okwuonu G."/>
            <person name="Ongeri F."/>
            <person name="Pham C."/>
            <person name="Simmons D."/>
            <person name="Wilczek-Boney K."/>
            <person name="Hale W."/>
            <person name="Jakkamsetti A."/>
            <person name="Pham P."/>
            <person name="Ruth R."/>
            <person name="San Lucas F."/>
            <person name="Warren J."/>
            <person name="Zhang J."/>
            <person name="Zhao Z."/>
            <person name="Zhou C."/>
            <person name="Zhu D."/>
            <person name="Lee S."/>
            <person name="Bess C."/>
            <person name="Blankenburg K."/>
            <person name="Forbes L."/>
            <person name="Fu Q."/>
            <person name="Gubbala S."/>
            <person name="Hirani K."/>
            <person name="Jayaseelan J.C."/>
            <person name="Lara F."/>
            <person name="Munidasa M."/>
            <person name="Palculict T."/>
            <person name="Patil S."/>
            <person name="Pu L.-L."/>
            <person name="Saada N."/>
            <person name="Tang L."/>
            <person name="Weissenberger G."/>
            <person name="Zhu Y."/>
            <person name="Hemphill L."/>
            <person name="Shang Y."/>
            <person name="Youmans B."/>
            <person name="Ayvaz T."/>
            <person name="Ross M."/>
            <person name="Santibanez J."/>
            <person name="Aqrawi P."/>
            <person name="Gross S."/>
            <person name="Joshi V."/>
            <person name="Fowler G."/>
            <person name="Nazareth L."/>
            <person name="Reid J."/>
            <person name="Worley K."/>
            <person name="Petrosino J."/>
            <person name="Highlander S."/>
            <person name="Gibbs R."/>
        </authorList>
    </citation>
    <scope>NUCLEOTIDE SEQUENCE [LARGE SCALE GENOMIC DNA]</scope>
    <source>
        <strain evidence="2 3">9715</strain>
    </source>
</reference>
<accession>G4CTY9</accession>
<dbReference type="PANTHER" id="PTHR46564">
    <property type="entry name" value="TRANSPOSASE"/>
    <property type="match status" value="1"/>
</dbReference>
<evidence type="ECO:0000259" key="1">
    <source>
        <dbReference type="Pfam" id="PF13358"/>
    </source>
</evidence>
<evidence type="ECO:0000313" key="2">
    <source>
        <dbReference type="EMBL" id="EGZ43292.1"/>
    </source>
</evidence>
<dbReference type="OrthoDB" id="9772604at2"/>
<comment type="caution">
    <text evidence="2">The sequence shown here is derived from an EMBL/GenBank/DDBJ whole genome shotgun (WGS) entry which is preliminary data.</text>
</comment>
<feature type="domain" description="Tc1-like transposase DDE" evidence="1">
    <location>
        <begin position="1"/>
        <end position="137"/>
    </location>
</feature>